<dbReference type="PROSITE" id="PS50850">
    <property type="entry name" value="MFS"/>
    <property type="match status" value="1"/>
</dbReference>
<feature type="transmembrane region" description="Helical" evidence="6">
    <location>
        <begin position="344"/>
        <end position="362"/>
    </location>
</feature>
<dbReference type="InterPro" id="IPR011701">
    <property type="entry name" value="MFS"/>
</dbReference>
<protein>
    <recommendedName>
        <fullName evidence="7">Major facilitator superfamily (MFS) profile domain-containing protein</fullName>
    </recommendedName>
</protein>
<dbReference type="Pfam" id="PF07690">
    <property type="entry name" value="MFS_1"/>
    <property type="match status" value="2"/>
</dbReference>
<comment type="subcellular location">
    <subcellularLocation>
        <location evidence="1">Cell membrane</location>
        <topology evidence="1">Multi-pass membrane protein</topology>
    </subcellularLocation>
</comment>
<evidence type="ECO:0000313" key="9">
    <source>
        <dbReference type="Proteomes" id="UP000031030"/>
    </source>
</evidence>
<gene>
    <name evidence="8" type="ORF">LK09_00065</name>
</gene>
<feature type="transmembrane region" description="Helical" evidence="6">
    <location>
        <begin position="406"/>
        <end position="430"/>
    </location>
</feature>
<keyword evidence="5 6" id="KW-0472">Membrane</keyword>
<feature type="transmembrane region" description="Helical" evidence="6">
    <location>
        <begin position="368"/>
        <end position="386"/>
    </location>
</feature>
<feature type="transmembrane region" description="Helical" evidence="6">
    <location>
        <begin position="229"/>
        <end position="251"/>
    </location>
</feature>
<dbReference type="STRING" id="1348253.LK09_00065"/>
<dbReference type="PANTHER" id="PTHR42718">
    <property type="entry name" value="MAJOR FACILITATOR SUPERFAMILY MULTIDRUG TRANSPORTER MFSC"/>
    <property type="match status" value="1"/>
</dbReference>
<feature type="transmembrane region" description="Helical" evidence="6">
    <location>
        <begin position="59"/>
        <end position="79"/>
    </location>
</feature>
<reference evidence="8 9" key="1">
    <citation type="submission" date="2014-11" db="EMBL/GenBank/DDBJ databases">
        <title>Genome sequence of Microbacterium mangrovi MUSC 115(T).</title>
        <authorList>
            <person name="Lee L.-H."/>
        </authorList>
    </citation>
    <scope>NUCLEOTIDE SEQUENCE [LARGE SCALE GENOMIC DNA]</scope>
    <source>
        <strain evidence="8 9">MUSC 115</strain>
    </source>
</reference>
<name>A0A0B2ADK8_9MICO</name>
<feature type="transmembrane region" description="Helical" evidence="6">
    <location>
        <begin position="172"/>
        <end position="191"/>
    </location>
</feature>
<dbReference type="AlphaFoldDB" id="A0A0B2ADK8"/>
<keyword evidence="4 6" id="KW-1133">Transmembrane helix</keyword>
<dbReference type="GO" id="GO:0005886">
    <property type="term" value="C:plasma membrane"/>
    <property type="evidence" value="ECO:0007669"/>
    <property type="project" value="UniProtKB-SubCell"/>
</dbReference>
<comment type="caution">
    <text evidence="8">The sequence shown here is derived from an EMBL/GenBank/DDBJ whole genome shotgun (WGS) entry which is preliminary data.</text>
</comment>
<evidence type="ECO:0000256" key="4">
    <source>
        <dbReference type="ARBA" id="ARBA00022989"/>
    </source>
</evidence>
<feature type="transmembrane region" description="Helical" evidence="6">
    <location>
        <begin position="21"/>
        <end position="39"/>
    </location>
</feature>
<evidence type="ECO:0000256" key="1">
    <source>
        <dbReference type="ARBA" id="ARBA00004651"/>
    </source>
</evidence>
<feature type="transmembrane region" description="Helical" evidence="6">
    <location>
        <begin position="311"/>
        <end position="332"/>
    </location>
</feature>
<dbReference type="RefSeq" id="WP_039393988.1">
    <property type="nucleotide sequence ID" value="NZ_JTDK01000001.1"/>
</dbReference>
<dbReference type="OrthoDB" id="4484751at2"/>
<evidence type="ECO:0000313" key="8">
    <source>
        <dbReference type="EMBL" id="KHK99790.1"/>
    </source>
</evidence>
<feature type="transmembrane region" description="Helical" evidence="6">
    <location>
        <begin position="111"/>
        <end position="132"/>
    </location>
</feature>
<keyword evidence="9" id="KW-1185">Reference proteome</keyword>
<dbReference type="Gene3D" id="1.20.1250.20">
    <property type="entry name" value="MFS general substrate transporter like domains"/>
    <property type="match status" value="2"/>
</dbReference>
<accession>A0A0B2ADK8</accession>
<dbReference type="InterPro" id="IPR020846">
    <property type="entry name" value="MFS_dom"/>
</dbReference>
<dbReference type="PANTHER" id="PTHR42718:SF9">
    <property type="entry name" value="MAJOR FACILITATOR SUPERFAMILY MULTIDRUG TRANSPORTER MFSC"/>
    <property type="match status" value="1"/>
</dbReference>
<organism evidence="8 9">
    <name type="scientific">Microbacterium mangrovi</name>
    <dbReference type="NCBI Taxonomy" id="1348253"/>
    <lineage>
        <taxon>Bacteria</taxon>
        <taxon>Bacillati</taxon>
        <taxon>Actinomycetota</taxon>
        <taxon>Actinomycetes</taxon>
        <taxon>Micrococcales</taxon>
        <taxon>Microbacteriaceae</taxon>
        <taxon>Microbacterium</taxon>
    </lineage>
</organism>
<keyword evidence="2" id="KW-0813">Transport</keyword>
<dbReference type="EMBL" id="JTDK01000001">
    <property type="protein sequence ID" value="KHK99790.1"/>
    <property type="molecule type" value="Genomic_DNA"/>
</dbReference>
<evidence type="ECO:0000256" key="6">
    <source>
        <dbReference type="SAM" id="Phobius"/>
    </source>
</evidence>
<evidence type="ECO:0000256" key="3">
    <source>
        <dbReference type="ARBA" id="ARBA00022692"/>
    </source>
</evidence>
<feature type="transmembrane region" description="Helical" evidence="6">
    <location>
        <begin position="86"/>
        <end position="105"/>
    </location>
</feature>
<feature type="domain" description="Major facilitator superfamily (MFS) profile" evidence="7">
    <location>
        <begin position="21"/>
        <end position="467"/>
    </location>
</feature>
<proteinExistence type="predicted"/>
<dbReference type="GO" id="GO:0022857">
    <property type="term" value="F:transmembrane transporter activity"/>
    <property type="evidence" value="ECO:0007669"/>
    <property type="project" value="InterPro"/>
</dbReference>
<dbReference type="Proteomes" id="UP000031030">
    <property type="component" value="Unassembled WGS sequence"/>
</dbReference>
<dbReference type="InterPro" id="IPR036259">
    <property type="entry name" value="MFS_trans_sf"/>
</dbReference>
<feature type="transmembrane region" description="Helical" evidence="6">
    <location>
        <begin position="436"/>
        <end position="460"/>
    </location>
</feature>
<feature type="transmembrane region" description="Helical" evidence="6">
    <location>
        <begin position="203"/>
        <end position="223"/>
    </location>
</feature>
<evidence type="ECO:0000259" key="7">
    <source>
        <dbReference type="PROSITE" id="PS50850"/>
    </source>
</evidence>
<evidence type="ECO:0000256" key="5">
    <source>
        <dbReference type="ARBA" id="ARBA00023136"/>
    </source>
</evidence>
<dbReference type="SUPFAM" id="SSF103473">
    <property type="entry name" value="MFS general substrate transporter"/>
    <property type="match status" value="2"/>
</dbReference>
<sequence>MSSAPSPTAVRSRTAAPMAGVIVAMALIEALSGITQGYLNPILPALGPELKIDDPTINGLFLISSVAFAVFTPVISRLGDSLGCRLILRITAVIVAVGVFLMALWPTLATVTVGVVLLTCVVGFIPLMMGILRATDAAATRSGVGAMIATLMITVGLGGLLAGVVGAQRPTLGFWVAVPFAVIALVASLFLPKGLEGTRERLAAVPLASCTLGLIGFVTALSMGGDWGWLSPLTLVTGLGGVALLAVWWRLDRRTDAVRFIDLRMLSIPRVRTITVVTFLFGFASISYFGTNGIFLHADDAATSYGFGMDPLAIAVILAACSVLAFASSLALPPYMRRVGERAALFTAAALLAVGFVLMAALHGTAAGYIAGFSVFYLGIGAYQAATRTLSVEGVPVDETATAAGLNELALSVGIAIGAAAVKLISTVFVAPDGHIALGGIVGIWVTLLVAAALAGIVALRYPRKTAPEATA</sequence>
<feature type="transmembrane region" description="Helical" evidence="6">
    <location>
        <begin position="144"/>
        <end position="166"/>
    </location>
</feature>
<evidence type="ECO:0000256" key="2">
    <source>
        <dbReference type="ARBA" id="ARBA00022448"/>
    </source>
</evidence>
<feature type="transmembrane region" description="Helical" evidence="6">
    <location>
        <begin position="271"/>
        <end position="291"/>
    </location>
</feature>
<keyword evidence="3 6" id="KW-0812">Transmembrane</keyword>